<sequence length="276" mass="31859">MPTSGTRIREVTPGIITFSTPFYRFAPFGYRQFVAVGNRATAIRLGDGRILLLNPVQIEPSVRSKLMELGGVDLVAADLGHHMYIKDYLEVWPNARTIGVSGLESKRKDIKWDYIYTDWRSSPEDEFDFANDFETVLFEGFITYCVAWYHKPTKTLIQSDLMMNLPSTEQYHPSSSAQGLFSKEFAKRAHPRSVWAKRLVYYIATVDYLLMRRDAKKVADWDFDCIIVCHGDVIENHGKLAWSNLYAWYLEGSPYPTLSKRLMGPVMRVARWVFLM</sequence>
<dbReference type="OrthoDB" id="421671at2759"/>
<name>A0A6A7AXG9_9PLEO</name>
<accession>A0A6A7AXG9</accession>
<dbReference type="AlphaFoldDB" id="A0A6A7AXG9"/>
<dbReference type="PANTHER" id="PTHR33835:SF1">
    <property type="entry name" value="METALLO-BETA-LACTAMASE DOMAIN-CONTAINING PROTEIN"/>
    <property type="match status" value="1"/>
</dbReference>
<evidence type="ECO:0000313" key="2">
    <source>
        <dbReference type="Proteomes" id="UP000799423"/>
    </source>
</evidence>
<dbReference type="Proteomes" id="UP000799423">
    <property type="component" value="Unassembled WGS sequence"/>
</dbReference>
<protein>
    <recommendedName>
        <fullName evidence="3">Metallo-beta-lactamase domain-containing protein</fullName>
    </recommendedName>
</protein>
<dbReference type="InterPro" id="IPR025638">
    <property type="entry name" value="DUF4336"/>
</dbReference>
<reference evidence="1" key="1">
    <citation type="submission" date="2020-01" db="EMBL/GenBank/DDBJ databases">
        <authorList>
            <consortium name="DOE Joint Genome Institute"/>
            <person name="Haridas S."/>
            <person name="Albert R."/>
            <person name="Binder M."/>
            <person name="Bloem J."/>
            <person name="Labutti K."/>
            <person name="Salamov A."/>
            <person name="Andreopoulos B."/>
            <person name="Baker S.E."/>
            <person name="Barry K."/>
            <person name="Bills G."/>
            <person name="Bluhm B.H."/>
            <person name="Cannon C."/>
            <person name="Castanera R."/>
            <person name="Culley D.E."/>
            <person name="Daum C."/>
            <person name="Ezra D."/>
            <person name="Gonzalez J.B."/>
            <person name="Henrissat B."/>
            <person name="Kuo A."/>
            <person name="Liang C."/>
            <person name="Lipzen A."/>
            <person name="Lutzoni F."/>
            <person name="Magnuson J."/>
            <person name="Mondo S."/>
            <person name="Nolan M."/>
            <person name="Ohm R."/>
            <person name="Pangilinan J."/>
            <person name="Park H.-J."/>
            <person name="Ramirez L."/>
            <person name="Alfaro M."/>
            <person name="Sun H."/>
            <person name="Tritt A."/>
            <person name="Yoshinaga Y."/>
            <person name="Zwiers L.-H."/>
            <person name="Turgeon B.G."/>
            <person name="Goodwin S.B."/>
            <person name="Spatafora J.W."/>
            <person name="Crous P.W."/>
            <person name="Grigoriev I.V."/>
        </authorList>
    </citation>
    <scope>NUCLEOTIDE SEQUENCE</scope>
    <source>
        <strain evidence="1">IPT5</strain>
    </source>
</reference>
<dbReference type="SUPFAM" id="SSF56281">
    <property type="entry name" value="Metallo-hydrolase/oxidoreductase"/>
    <property type="match status" value="1"/>
</dbReference>
<evidence type="ECO:0008006" key="3">
    <source>
        <dbReference type="Google" id="ProtNLM"/>
    </source>
</evidence>
<evidence type="ECO:0000313" key="1">
    <source>
        <dbReference type="EMBL" id="KAF2847802.1"/>
    </source>
</evidence>
<organism evidence="1 2">
    <name type="scientific">Plenodomus tracheiphilus IPT5</name>
    <dbReference type="NCBI Taxonomy" id="1408161"/>
    <lineage>
        <taxon>Eukaryota</taxon>
        <taxon>Fungi</taxon>
        <taxon>Dikarya</taxon>
        <taxon>Ascomycota</taxon>
        <taxon>Pezizomycotina</taxon>
        <taxon>Dothideomycetes</taxon>
        <taxon>Pleosporomycetidae</taxon>
        <taxon>Pleosporales</taxon>
        <taxon>Pleosporineae</taxon>
        <taxon>Leptosphaeriaceae</taxon>
        <taxon>Plenodomus</taxon>
    </lineage>
</organism>
<keyword evidence="2" id="KW-1185">Reference proteome</keyword>
<proteinExistence type="predicted"/>
<dbReference type="PANTHER" id="PTHR33835">
    <property type="entry name" value="YALI0C07656P"/>
    <property type="match status" value="1"/>
</dbReference>
<dbReference type="EMBL" id="MU006322">
    <property type="protein sequence ID" value="KAF2847802.1"/>
    <property type="molecule type" value="Genomic_DNA"/>
</dbReference>
<dbReference type="InterPro" id="IPR036866">
    <property type="entry name" value="RibonucZ/Hydroxyglut_hydro"/>
</dbReference>
<gene>
    <name evidence="1" type="ORF">T440DRAFT_537606</name>
</gene>